<evidence type="ECO:0000256" key="3">
    <source>
        <dbReference type="ARBA" id="ARBA00022475"/>
    </source>
</evidence>
<evidence type="ECO:0000313" key="10">
    <source>
        <dbReference type="Proteomes" id="UP000279859"/>
    </source>
</evidence>
<comment type="similarity">
    <text evidence="7">Belongs to the binding-protein-dependent transport system permease family.</text>
</comment>
<name>A0A3M8LQ11_9MICO</name>
<feature type="domain" description="ABC transmembrane type-1" evidence="8">
    <location>
        <begin position="95"/>
        <end position="305"/>
    </location>
</feature>
<dbReference type="GO" id="GO:0005886">
    <property type="term" value="C:plasma membrane"/>
    <property type="evidence" value="ECO:0007669"/>
    <property type="project" value="UniProtKB-SubCell"/>
</dbReference>
<dbReference type="AlphaFoldDB" id="A0A3M8LQ11"/>
<reference evidence="9 10" key="1">
    <citation type="submission" date="2018-11" db="EMBL/GenBank/DDBJ databases">
        <title>Cryobacterium sp. nov., isolated from rhizosphere soil of lettuce.</title>
        <authorList>
            <person name="Wang Y."/>
        </authorList>
    </citation>
    <scope>NUCLEOTIDE SEQUENCE [LARGE SCALE GENOMIC DNA]</scope>
    <source>
        <strain evidence="9 10">NEAU-85</strain>
    </source>
</reference>
<dbReference type="EMBL" id="RDSR01000001">
    <property type="protein sequence ID" value="RNE67435.1"/>
    <property type="molecule type" value="Genomic_DNA"/>
</dbReference>
<evidence type="ECO:0000256" key="7">
    <source>
        <dbReference type="RuleBase" id="RU363032"/>
    </source>
</evidence>
<evidence type="ECO:0000256" key="5">
    <source>
        <dbReference type="ARBA" id="ARBA00022989"/>
    </source>
</evidence>
<keyword evidence="2 7" id="KW-0813">Transport</keyword>
<keyword evidence="5 7" id="KW-1133">Transmembrane helix</keyword>
<gene>
    <name evidence="9" type="ORF">EEJ31_01320</name>
</gene>
<keyword evidence="4 7" id="KW-0812">Transmembrane</keyword>
<dbReference type="PANTHER" id="PTHR30193">
    <property type="entry name" value="ABC TRANSPORTER PERMEASE PROTEIN"/>
    <property type="match status" value="1"/>
</dbReference>
<dbReference type="Gene3D" id="1.10.3720.10">
    <property type="entry name" value="MetI-like"/>
    <property type="match status" value="1"/>
</dbReference>
<keyword evidence="10" id="KW-1185">Reference proteome</keyword>
<organism evidence="9 10">
    <name type="scientific">Cryobacterium tepidiphilum</name>
    <dbReference type="NCBI Taxonomy" id="2486026"/>
    <lineage>
        <taxon>Bacteria</taxon>
        <taxon>Bacillati</taxon>
        <taxon>Actinomycetota</taxon>
        <taxon>Actinomycetes</taxon>
        <taxon>Micrococcales</taxon>
        <taxon>Microbacteriaceae</taxon>
        <taxon>Cryobacterium</taxon>
    </lineage>
</organism>
<evidence type="ECO:0000313" key="9">
    <source>
        <dbReference type="EMBL" id="RNE67435.1"/>
    </source>
</evidence>
<dbReference type="CDD" id="cd06261">
    <property type="entry name" value="TM_PBP2"/>
    <property type="match status" value="1"/>
</dbReference>
<dbReference type="InterPro" id="IPR035906">
    <property type="entry name" value="MetI-like_sf"/>
</dbReference>
<feature type="transmembrane region" description="Helical" evidence="7">
    <location>
        <begin position="132"/>
        <end position="152"/>
    </location>
</feature>
<dbReference type="SUPFAM" id="SSF161098">
    <property type="entry name" value="MetI-like"/>
    <property type="match status" value="1"/>
</dbReference>
<protein>
    <submittedName>
        <fullName evidence="9">Sugar ABC transporter permease</fullName>
    </submittedName>
</protein>
<evidence type="ECO:0000256" key="2">
    <source>
        <dbReference type="ARBA" id="ARBA00022448"/>
    </source>
</evidence>
<feature type="transmembrane region" description="Helical" evidence="7">
    <location>
        <begin position="229"/>
        <end position="248"/>
    </location>
</feature>
<keyword evidence="3" id="KW-1003">Cell membrane</keyword>
<comment type="caution">
    <text evidence="9">The sequence shown here is derived from an EMBL/GenBank/DDBJ whole genome shotgun (WGS) entry which is preliminary data.</text>
</comment>
<dbReference type="Proteomes" id="UP000279859">
    <property type="component" value="Unassembled WGS sequence"/>
</dbReference>
<dbReference type="PROSITE" id="PS50928">
    <property type="entry name" value="ABC_TM1"/>
    <property type="match status" value="1"/>
</dbReference>
<dbReference type="GO" id="GO:0055085">
    <property type="term" value="P:transmembrane transport"/>
    <property type="evidence" value="ECO:0007669"/>
    <property type="project" value="InterPro"/>
</dbReference>
<comment type="subcellular location">
    <subcellularLocation>
        <location evidence="1 7">Cell membrane</location>
        <topology evidence="1 7">Multi-pass membrane protein</topology>
    </subcellularLocation>
</comment>
<accession>A0A3M8LQ11</accession>
<evidence type="ECO:0000256" key="6">
    <source>
        <dbReference type="ARBA" id="ARBA00023136"/>
    </source>
</evidence>
<proteinExistence type="inferred from homology"/>
<feature type="transmembrane region" description="Helical" evidence="7">
    <location>
        <begin position="98"/>
        <end position="120"/>
    </location>
</feature>
<feature type="transmembrane region" description="Helical" evidence="7">
    <location>
        <begin position="282"/>
        <end position="305"/>
    </location>
</feature>
<dbReference type="InterPro" id="IPR051393">
    <property type="entry name" value="ABC_transporter_permease"/>
</dbReference>
<feature type="transmembrane region" description="Helical" evidence="7">
    <location>
        <begin position="189"/>
        <end position="208"/>
    </location>
</feature>
<dbReference type="Pfam" id="PF00528">
    <property type="entry name" value="BPD_transp_1"/>
    <property type="match status" value="1"/>
</dbReference>
<dbReference type="InterPro" id="IPR000515">
    <property type="entry name" value="MetI-like"/>
</dbReference>
<dbReference type="RefSeq" id="WP_123044465.1">
    <property type="nucleotide sequence ID" value="NZ_RDSR01000001.1"/>
</dbReference>
<dbReference type="OrthoDB" id="34224at2"/>
<evidence type="ECO:0000259" key="8">
    <source>
        <dbReference type="PROSITE" id="PS50928"/>
    </source>
</evidence>
<dbReference type="PANTHER" id="PTHR30193:SF37">
    <property type="entry name" value="INNER MEMBRANE ABC TRANSPORTER PERMEASE PROTEIN YCJO"/>
    <property type="match status" value="1"/>
</dbReference>
<sequence length="314" mass="34461">MTKPVLTEAPVIRRPTAVRPRTKRPAEPHKPGERSRVGLFFVAPLVLILLALVGFPTVASLWYSFTNVTVGSPGTFVGLANYIALFGDQAFIDAVSNLVLIIGVSLLIKFLLGLTVASLLNRPMRARGIWRAIVILPWAMPGFVAFMGWKLMFESRAGALNQVLGWFHLHVDFLASPELARMSVVMATVWRGFPFWVIGILAAMQTIPKELYEAAEMDGAGPWRRFTNITWPGIRATVSVVAVLSAIWTTNGFENVWLITQGGPSSATMTFPVLSYLDLTNFQLGSASAAAMITLPLFVLLILWLGRTGGKEYK</sequence>
<keyword evidence="6 7" id="KW-0472">Membrane</keyword>
<evidence type="ECO:0000256" key="4">
    <source>
        <dbReference type="ARBA" id="ARBA00022692"/>
    </source>
</evidence>
<feature type="transmembrane region" description="Helical" evidence="7">
    <location>
        <begin position="39"/>
        <end position="63"/>
    </location>
</feature>
<evidence type="ECO:0000256" key="1">
    <source>
        <dbReference type="ARBA" id="ARBA00004651"/>
    </source>
</evidence>